<dbReference type="Proteomes" id="UP001521116">
    <property type="component" value="Unassembled WGS sequence"/>
</dbReference>
<keyword evidence="1" id="KW-0732">Signal</keyword>
<comment type="caution">
    <text evidence="2">The sequence shown here is derived from an EMBL/GenBank/DDBJ whole genome shotgun (WGS) entry which is preliminary data.</text>
</comment>
<organism evidence="2 3">
    <name type="scientific">Neofusicoccum ribis</name>
    <dbReference type="NCBI Taxonomy" id="45134"/>
    <lineage>
        <taxon>Eukaryota</taxon>
        <taxon>Fungi</taxon>
        <taxon>Dikarya</taxon>
        <taxon>Ascomycota</taxon>
        <taxon>Pezizomycotina</taxon>
        <taxon>Dothideomycetes</taxon>
        <taxon>Dothideomycetes incertae sedis</taxon>
        <taxon>Botryosphaeriales</taxon>
        <taxon>Botryosphaeriaceae</taxon>
        <taxon>Neofusicoccum</taxon>
    </lineage>
</organism>
<name>A0ABR3SCH4_9PEZI</name>
<protein>
    <submittedName>
        <fullName evidence="2">Uncharacterized protein</fullName>
    </submittedName>
</protein>
<evidence type="ECO:0000313" key="3">
    <source>
        <dbReference type="Proteomes" id="UP001521116"/>
    </source>
</evidence>
<sequence length="269" mass="29032">MSRLSLSVLLLTALVGAVPFDSKPEWTPGYQLKADELIFPVDGVGKSSIFCDRVIKESEYLSVLKAQGISLGAPELDPDWVSYNASEIPDYDYVDVNPRGLESRQASCDQTFSLVTDKTETFVDWDVQMSPVTCAVGDMDITVSSGYSISNTVGGSAGVDLKFVKDRLGGSLGVDYSRTWTTSTAILQKGTVKDGNCGVMITQPITTRRSGRLFKGCIGSTTQTGTWYADSHNEKSYNGVKWVEGATSMCTKPGRAPPLSRCNGQGNFV</sequence>
<proteinExistence type="predicted"/>
<feature type="chain" id="PRO_5047325768" evidence="1">
    <location>
        <begin position="18"/>
        <end position="269"/>
    </location>
</feature>
<evidence type="ECO:0000256" key="1">
    <source>
        <dbReference type="SAM" id="SignalP"/>
    </source>
</evidence>
<reference evidence="2 3" key="1">
    <citation type="submission" date="2024-02" db="EMBL/GenBank/DDBJ databases">
        <title>De novo assembly and annotation of 12 fungi associated with fruit tree decline syndrome in Ontario, Canada.</title>
        <authorList>
            <person name="Sulman M."/>
            <person name="Ellouze W."/>
            <person name="Ilyukhin E."/>
        </authorList>
    </citation>
    <scope>NUCLEOTIDE SEQUENCE [LARGE SCALE GENOMIC DNA]</scope>
    <source>
        <strain evidence="2 3">M1-105</strain>
    </source>
</reference>
<evidence type="ECO:0000313" key="2">
    <source>
        <dbReference type="EMBL" id="KAL1616285.1"/>
    </source>
</evidence>
<accession>A0ABR3SCH4</accession>
<dbReference type="EMBL" id="JAJVDC020000271">
    <property type="protein sequence ID" value="KAL1616285.1"/>
    <property type="molecule type" value="Genomic_DNA"/>
</dbReference>
<gene>
    <name evidence="2" type="ORF">SLS56_011470</name>
</gene>
<keyword evidence="3" id="KW-1185">Reference proteome</keyword>
<feature type="signal peptide" evidence="1">
    <location>
        <begin position="1"/>
        <end position="17"/>
    </location>
</feature>